<evidence type="ECO:0000313" key="1">
    <source>
        <dbReference type="EMBL" id="EKJ71129.1"/>
    </source>
</evidence>
<dbReference type="OrthoDB" id="10308280at2759"/>
<dbReference type="GeneID" id="20367253"/>
<gene>
    <name evidence="1" type="ORF">FPSE_08635</name>
</gene>
<organism evidence="1 2">
    <name type="scientific">Fusarium pseudograminearum (strain CS3096)</name>
    <name type="common">Wheat and barley crown-rot fungus</name>
    <dbReference type="NCBI Taxonomy" id="1028729"/>
    <lineage>
        <taxon>Eukaryota</taxon>
        <taxon>Fungi</taxon>
        <taxon>Dikarya</taxon>
        <taxon>Ascomycota</taxon>
        <taxon>Pezizomycotina</taxon>
        <taxon>Sordariomycetes</taxon>
        <taxon>Hypocreomycetidae</taxon>
        <taxon>Hypocreales</taxon>
        <taxon>Nectriaceae</taxon>
        <taxon>Fusarium</taxon>
    </lineage>
</organism>
<dbReference type="Proteomes" id="UP000007978">
    <property type="component" value="Chromosome 1"/>
</dbReference>
<reference evidence="1 2" key="1">
    <citation type="journal article" date="2012" name="PLoS Pathog.">
        <title>Comparative pathogenomics reveals horizontally acquired novel virulence genes in fungi infecting cereal hosts.</title>
        <authorList>
            <person name="Gardiner D.M."/>
            <person name="McDonald M.C."/>
            <person name="Covarelli L."/>
            <person name="Solomon P.S."/>
            <person name="Rusu A.G."/>
            <person name="Marshall M."/>
            <person name="Kazan K."/>
            <person name="Chakraborty S."/>
            <person name="McDonald B.A."/>
            <person name="Manners J.M."/>
        </authorList>
    </citation>
    <scope>NUCLEOTIDE SEQUENCE [LARGE SCALE GENOMIC DNA]</scope>
    <source>
        <strain evidence="1 2">CS3096</strain>
    </source>
</reference>
<dbReference type="HOGENOM" id="CLU_1090063_0_0_1"/>
<dbReference type="KEGG" id="fpu:FPSE_08635"/>
<evidence type="ECO:0000313" key="2">
    <source>
        <dbReference type="Proteomes" id="UP000007978"/>
    </source>
</evidence>
<protein>
    <submittedName>
        <fullName evidence="1">Uncharacterized protein</fullName>
    </submittedName>
</protein>
<dbReference type="RefSeq" id="XP_009260028.1">
    <property type="nucleotide sequence ID" value="XM_009261753.1"/>
</dbReference>
<sequence>MHSLALHMETLYRIDCDAHHSVAVAVAYLPAYNCCKPREFTRICAWETRIAMSHRLTLQFWFVRSGGRMKFGVVQSVVAYSKRKDECQVREAQQSTTADSGQRADGTALRAEDGIHNVGFGVPFWYDRPAALLALLYYGIRKSSRDMFLRTMLVAIRARCEGINQLGFYILVPGPWSVLYKVQSLLLLWMMLLGSTGGQSSAKLEAAYGDLGLAAWQPGHSVASFPLDWLLAEFEGLFEIARPKESTTTTTTTTT</sequence>
<name>K3VBY4_FUSPC</name>
<dbReference type="EMBL" id="AFNW01000294">
    <property type="protein sequence ID" value="EKJ71129.1"/>
    <property type="molecule type" value="Genomic_DNA"/>
</dbReference>
<proteinExistence type="predicted"/>
<accession>K3VBY4</accession>
<keyword evidence="2" id="KW-1185">Reference proteome</keyword>
<dbReference type="AlphaFoldDB" id="K3VBY4"/>
<comment type="caution">
    <text evidence="1">The sequence shown here is derived from an EMBL/GenBank/DDBJ whole genome shotgun (WGS) entry which is preliminary data.</text>
</comment>